<dbReference type="STRING" id="448386.A0A2V3J566"/>
<dbReference type="AlphaFoldDB" id="A0A2V3J566"/>
<dbReference type="OrthoDB" id="3753at2759"/>
<accession>A0A2V3J566</accession>
<evidence type="ECO:0000313" key="3">
    <source>
        <dbReference type="EMBL" id="PXF49262.1"/>
    </source>
</evidence>
<feature type="region of interest" description="Disordered" evidence="2">
    <location>
        <begin position="456"/>
        <end position="496"/>
    </location>
</feature>
<dbReference type="EMBL" id="NBIV01000006">
    <property type="protein sequence ID" value="PXF49262.1"/>
    <property type="molecule type" value="Genomic_DNA"/>
</dbReference>
<gene>
    <name evidence="3" type="ORF">BWQ96_00836</name>
</gene>
<organism evidence="3 4">
    <name type="scientific">Gracilariopsis chorda</name>
    <dbReference type="NCBI Taxonomy" id="448386"/>
    <lineage>
        <taxon>Eukaryota</taxon>
        <taxon>Rhodophyta</taxon>
        <taxon>Florideophyceae</taxon>
        <taxon>Rhodymeniophycidae</taxon>
        <taxon>Gracilariales</taxon>
        <taxon>Gracilariaceae</taxon>
        <taxon>Gracilariopsis</taxon>
    </lineage>
</organism>
<name>A0A2V3J566_9FLOR</name>
<dbReference type="GO" id="GO:0006402">
    <property type="term" value="P:mRNA catabolic process"/>
    <property type="evidence" value="ECO:0007669"/>
    <property type="project" value="TreeGrafter"/>
</dbReference>
<dbReference type="InterPro" id="IPR039740">
    <property type="entry name" value="CNOT10"/>
</dbReference>
<evidence type="ECO:0000313" key="4">
    <source>
        <dbReference type="Proteomes" id="UP000247409"/>
    </source>
</evidence>
<sequence length="653" mass="71991">MAADALTAFLLRDFAAASQALLSLSDSPKANGNSKTPPEDPRIRHNLLVSEFYHNNSFQAIDDLVLFITHTLPQETKPTSANNLFSSITDNALVLKPLLSKFGPIALYNLAVIAYHFGFLQSASTIGDVLYANIEAMDDWLALRTCFLLIDLHLRLNDLPFASKISAYSEKLLPSFSSRQDGSGTPSEIKVLTPEWPTRSKCILEQPASYEDAKFCMHIYNARISSAFDESADGLRTVRKEAKSAVLVADDSHTRPTAAALLVKARVEPSYHKGLRILASVVGQSSSTMIQNIRPLALNSLGVLHHRLGCHALAACYFEHSRQAFRKLFSEEGRNAKNPHAVHLTSLSTVHNTHVAYNLALQYMQLSDFSKALDSFMICVKNDFTYANTSPLLWIRIAECCIGIERNSGRPLLAVEGQGRGRRFIMRAAERDEGLNMEYAATCARAAIAILDRRKNRPDGQVSPSRPKRASLISNSSTLLENTPRNSTTPSQDASEDNRLRGAALALLAYSSLSFDPKAAVEACREIQTLYPNGNNDRCILSRLYAAEAYCMLNRPSDAANQLYPLVHSIISDSAAKEAVHINWALTQACRGDIATASKAARTALKGFSVMSASQQRHRSLHRDTIFAASYIFLRNRETEIARRCLRSLLGSA</sequence>
<comment type="caution">
    <text evidence="3">The sequence shown here is derived from an EMBL/GenBank/DDBJ whole genome shotgun (WGS) entry which is preliminary data.</text>
</comment>
<keyword evidence="4" id="KW-1185">Reference proteome</keyword>
<dbReference type="SUPFAM" id="SSF48452">
    <property type="entry name" value="TPR-like"/>
    <property type="match status" value="1"/>
</dbReference>
<evidence type="ECO:0000256" key="1">
    <source>
        <dbReference type="ARBA" id="ARBA00010080"/>
    </source>
</evidence>
<dbReference type="GO" id="GO:0017148">
    <property type="term" value="P:negative regulation of translation"/>
    <property type="evidence" value="ECO:0007669"/>
    <property type="project" value="TreeGrafter"/>
</dbReference>
<dbReference type="Gene3D" id="1.25.40.10">
    <property type="entry name" value="Tetratricopeptide repeat domain"/>
    <property type="match status" value="1"/>
</dbReference>
<reference evidence="3 4" key="1">
    <citation type="journal article" date="2018" name="Mol. Biol. Evol.">
        <title>Analysis of the draft genome of the red seaweed Gracilariopsis chorda provides insights into genome size evolution in Rhodophyta.</title>
        <authorList>
            <person name="Lee J."/>
            <person name="Yang E.C."/>
            <person name="Graf L."/>
            <person name="Yang J.H."/>
            <person name="Qiu H."/>
            <person name="Zel Zion U."/>
            <person name="Chan C.X."/>
            <person name="Stephens T.G."/>
            <person name="Weber A.P.M."/>
            <person name="Boo G.H."/>
            <person name="Boo S.M."/>
            <person name="Kim K.M."/>
            <person name="Shin Y."/>
            <person name="Jung M."/>
            <person name="Lee S.J."/>
            <person name="Yim H.S."/>
            <person name="Lee J.H."/>
            <person name="Bhattacharya D."/>
            <person name="Yoon H.S."/>
        </authorList>
    </citation>
    <scope>NUCLEOTIDE SEQUENCE [LARGE SCALE GENOMIC DNA]</scope>
    <source>
        <strain evidence="3 4">SKKU-2015</strain>
        <tissue evidence="3">Whole body</tissue>
    </source>
</reference>
<protein>
    <submittedName>
        <fullName evidence="3">CCR4-NOT transcription complex subunit 10</fullName>
    </submittedName>
</protein>
<dbReference type="GO" id="GO:0030014">
    <property type="term" value="C:CCR4-NOT complex"/>
    <property type="evidence" value="ECO:0007669"/>
    <property type="project" value="InterPro"/>
</dbReference>
<comment type="similarity">
    <text evidence="1">Belongs to the CNOT10 family.</text>
</comment>
<dbReference type="PANTHER" id="PTHR12979">
    <property type="entry name" value="CCR4-NOT TRANSCRIPTION COMPLEX SUBUNIT 10"/>
    <property type="match status" value="1"/>
</dbReference>
<feature type="compositionally biased region" description="Polar residues" evidence="2">
    <location>
        <begin position="472"/>
        <end position="493"/>
    </location>
</feature>
<dbReference type="InterPro" id="IPR011990">
    <property type="entry name" value="TPR-like_helical_dom_sf"/>
</dbReference>
<dbReference type="PANTHER" id="PTHR12979:SF5">
    <property type="entry name" value="CCR4-NOT TRANSCRIPTION COMPLEX SUBUNIT 10"/>
    <property type="match status" value="1"/>
</dbReference>
<dbReference type="Proteomes" id="UP000247409">
    <property type="component" value="Unassembled WGS sequence"/>
</dbReference>
<evidence type="ECO:0000256" key="2">
    <source>
        <dbReference type="SAM" id="MobiDB-lite"/>
    </source>
</evidence>
<proteinExistence type="inferred from homology"/>